<evidence type="ECO:0000313" key="2">
    <source>
        <dbReference type="EMBL" id="GAA4619969.1"/>
    </source>
</evidence>
<evidence type="ECO:0000313" key="3">
    <source>
        <dbReference type="Proteomes" id="UP001501442"/>
    </source>
</evidence>
<organism evidence="2 3">
    <name type="scientific">Actinoallomurus vinaceus</name>
    <dbReference type="NCBI Taxonomy" id="1080074"/>
    <lineage>
        <taxon>Bacteria</taxon>
        <taxon>Bacillati</taxon>
        <taxon>Actinomycetota</taxon>
        <taxon>Actinomycetes</taxon>
        <taxon>Streptosporangiales</taxon>
        <taxon>Thermomonosporaceae</taxon>
        <taxon>Actinoallomurus</taxon>
    </lineage>
</organism>
<sequence>MDGSTTGRGSRPKTSDLFRSAEEGERGAVRPHRVTASATQKKPLPSSFLALAAAAHRIADELTTDELRQHPAARFLFQARNGRLDQNGLARQTATIPTPYPWSHLSGTGPRIHIRRAKPCPP</sequence>
<keyword evidence="3" id="KW-1185">Reference proteome</keyword>
<comment type="caution">
    <text evidence="2">The sequence shown here is derived from an EMBL/GenBank/DDBJ whole genome shotgun (WGS) entry which is preliminary data.</text>
</comment>
<dbReference type="Proteomes" id="UP001501442">
    <property type="component" value="Unassembled WGS sequence"/>
</dbReference>
<reference evidence="3" key="1">
    <citation type="journal article" date="2019" name="Int. J. Syst. Evol. Microbiol.">
        <title>The Global Catalogue of Microorganisms (GCM) 10K type strain sequencing project: providing services to taxonomists for standard genome sequencing and annotation.</title>
        <authorList>
            <consortium name="The Broad Institute Genomics Platform"/>
            <consortium name="The Broad Institute Genome Sequencing Center for Infectious Disease"/>
            <person name="Wu L."/>
            <person name="Ma J."/>
        </authorList>
    </citation>
    <scope>NUCLEOTIDE SEQUENCE [LARGE SCALE GENOMIC DNA]</scope>
    <source>
        <strain evidence="3">JCM 17939</strain>
    </source>
</reference>
<evidence type="ECO:0000256" key="1">
    <source>
        <dbReference type="SAM" id="MobiDB-lite"/>
    </source>
</evidence>
<feature type="region of interest" description="Disordered" evidence="1">
    <location>
        <begin position="1"/>
        <end position="43"/>
    </location>
</feature>
<protein>
    <submittedName>
        <fullName evidence="2">Uncharacterized protein</fullName>
    </submittedName>
</protein>
<accession>A0ABP8U319</accession>
<gene>
    <name evidence="2" type="ORF">GCM10023196_002120</name>
</gene>
<feature type="compositionally biased region" description="Basic and acidic residues" evidence="1">
    <location>
        <begin position="13"/>
        <end position="28"/>
    </location>
</feature>
<name>A0ABP8U319_9ACTN</name>
<proteinExistence type="predicted"/>
<dbReference type="EMBL" id="BAABHK010000001">
    <property type="protein sequence ID" value="GAA4619969.1"/>
    <property type="molecule type" value="Genomic_DNA"/>
</dbReference>